<dbReference type="EMBL" id="VSWC01000066">
    <property type="protein sequence ID" value="KAA1097831.1"/>
    <property type="molecule type" value="Genomic_DNA"/>
</dbReference>
<dbReference type="AlphaFoldDB" id="A0A5B0P8T4"/>
<organism evidence="1 3">
    <name type="scientific">Puccinia graminis f. sp. tritici</name>
    <dbReference type="NCBI Taxonomy" id="56615"/>
    <lineage>
        <taxon>Eukaryota</taxon>
        <taxon>Fungi</taxon>
        <taxon>Dikarya</taxon>
        <taxon>Basidiomycota</taxon>
        <taxon>Pucciniomycotina</taxon>
        <taxon>Pucciniomycetes</taxon>
        <taxon>Pucciniales</taxon>
        <taxon>Pucciniaceae</taxon>
        <taxon>Puccinia</taxon>
    </lineage>
</organism>
<evidence type="ECO:0000313" key="2">
    <source>
        <dbReference type="EMBL" id="KAA1117207.1"/>
    </source>
</evidence>
<dbReference type="Proteomes" id="UP000324748">
    <property type="component" value="Unassembled WGS sequence"/>
</dbReference>
<gene>
    <name evidence="1" type="ORF">PGT21_021451</name>
    <name evidence="2" type="ORF">PGTUg99_037009</name>
</gene>
<comment type="caution">
    <text evidence="1">The sequence shown here is derived from an EMBL/GenBank/DDBJ whole genome shotgun (WGS) entry which is preliminary data.</text>
</comment>
<keyword evidence="3" id="KW-1185">Reference proteome</keyword>
<dbReference type="Proteomes" id="UP000325313">
    <property type="component" value="Unassembled WGS sequence"/>
</dbReference>
<evidence type="ECO:0000313" key="3">
    <source>
        <dbReference type="Proteomes" id="UP000324748"/>
    </source>
</evidence>
<dbReference type="OrthoDB" id="2513876at2759"/>
<protein>
    <submittedName>
        <fullName evidence="1">Uncharacterized protein</fullName>
    </submittedName>
</protein>
<sequence>MARGELFNRALVLSTKWLVLNPHRSPALASRLVPQIKSRIAAPVPYQSVTNNTNKAATALNSKAIRLATPRPVEASLLMLQPVEASLLMLQVQLKLPAKNSDQQDL</sequence>
<accession>A0A5B0P8T4</accession>
<dbReference type="EMBL" id="VDEP01000270">
    <property type="protein sequence ID" value="KAA1117207.1"/>
    <property type="molecule type" value="Genomic_DNA"/>
</dbReference>
<proteinExistence type="predicted"/>
<reference evidence="3 4" key="1">
    <citation type="submission" date="2019-05" db="EMBL/GenBank/DDBJ databases">
        <title>Emergence of the Ug99 lineage of the wheat stem rust pathogen through somatic hybridization.</title>
        <authorList>
            <person name="Li F."/>
            <person name="Upadhyaya N.M."/>
            <person name="Sperschneider J."/>
            <person name="Matny O."/>
            <person name="Nguyen-Phuc H."/>
            <person name="Mago R."/>
            <person name="Raley C."/>
            <person name="Miller M.E."/>
            <person name="Silverstein K.A.T."/>
            <person name="Henningsen E."/>
            <person name="Hirsch C.D."/>
            <person name="Visser B."/>
            <person name="Pretorius Z.A."/>
            <person name="Steffenson B.J."/>
            <person name="Schwessinger B."/>
            <person name="Dodds P.N."/>
            <person name="Figueroa M."/>
        </authorList>
    </citation>
    <scope>NUCLEOTIDE SEQUENCE [LARGE SCALE GENOMIC DNA]</scope>
    <source>
        <strain evidence="1">21-0</strain>
        <strain evidence="2 4">Ug99</strain>
    </source>
</reference>
<evidence type="ECO:0000313" key="4">
    <source>
        <dbReference type="Proteomes" id="UP000325313"/>
    </source>
</evidence>
<name>A0A5B0P8T4_PUCGR</name>
<evidence type="ECO:0000313" key="1">
    <source>
        <dbReference type="EMBL" id="KAA1097831.1"/>
    </source>
</evidence>